<protein>
    <submittedName>
        <fullName evidence="2">Putative metal-binding membrane protein</fullName>
    </submittedName>
</protein>
<evidence type="ECO:0000313" key="3">
    <source>
        <dbReference type="Proteomes" id="UP000592820"/>
    </source>
</evidence>
<dbReference type="EMBL" id="JACHDE010000007">
    <property type="protein sequence ID" value="MBB5402138.1"/>
    <property type="molecule type" value="Genomic_DNA"/>
</dbReference>
<comment type="caution">
    <text evidence="2">The sequence shown here is derived from an EMBL/GenBank/DDBJ whole genome shotgun (WGS) entry which is preliminary data.</text>
</comment>
<dbReference type="Pfam" id="PF09948">
    <property type="entry name" value="PpoB2"/>
    <property type="match status" value="1"/>
</dbReference>
<proteinExistence type="predicted"/>
<keyword evidence="1" id="KW-0472">Membrane</keyword>
<keyword evidence="1" id="KW-0812">Transmembrane</keyword>
<organism evidence="2 3">
    <name type="scientific">Paraburkholderia youngii</name>
    <dbReference type="NCBI Taxonomy" id="2782701"/>
    <lineage>
        <taxon>Bacteria</taxon>
        <taxon>Pseudomonadati</taxon>
        <taxon>Pseudomonadota</taxon>
        <taxon>Betaproteobacteria</taxon>
        <taxon>Burkholderiales</taxon>
        <taxon>Burkholderiaceae</taxon>
        <taxon>Paraburkholderia</taxon>
    </lineage>
</organism>
<feature type="transmembrane region" description="Helical" evidence="1">
    <location>
        <begin position="156"/>
        <end position="177"/>
    </location>
</feature>
<dbReference type="Proteomes" id="UP000592820">
    <property type="component" value="Unassembled WGS sequence"/>
</dbReference>
<feature type="transmembrane region" description="Helical" evidence="1">
    <location>
        <begin position="255"/>
        <end position="272"/>
    </location>
</feature>
<feature type="transmembrane region" description="Helical" evidence="1">
    <location>
        <begin position="120"/>
        <end position="144"/>
    </location>
</feature>
<accession>A0A7W8L8V8</accession>
<evidence type="ECO:0000313" key="2">
    <source>
        <dbReference type="EMBL" id="MBB5402138.1"/>
    </source>
</evidence>
<gene>
    <name evidence="2" type="ORF">HDG41_004224</name>
</gene>
<dbReference type="AlphaFoldDB" id="A0A7W8L8V8"/>
<keyword evidence="1" id="KW-1133">Transmembrane helix</keyword>
<sequence length="278" mass="28871">MMGPLVRAACASGQHFSTWRAMRSSQRVFVGVCALVFIASVAATLAHNASMSAMGALPMPGGWSMSTLWMPTCGRTWARTAASFIGMWIVMMAAMMLPSLMPMLLRYRDAVGTRARAGRLALLTVLVSGAYAVVWTALGVAVFALGASLATLELRWLALARSVPLAAGVVVLLAGVLQFSTWKARRLACCRAIPSLAADAASAWRYGLRIGVDCAGCCAGLTAILLVAGMMDLRLMAAVTAAITAERVAPDGARVARAIGAIAIGVAGWLLVQAVSAG</sequence>
<dbReference type="InterPro" id="IPR018688">
    <property type="entry name" value="PpoB2-like"/>
</dbReference>
<feature type="transmembrane region" description="Helical" evidence="1">
    <location>
        <begin position="77"/>
        <end position="100"/>
    </location>
</feature>
<feature type="transmembrane region" description="Helical" evidence="1">
    <location>
        <begin position="210"/>
        <end position="231"/>
    </location>
</feature>
<evidence type="ECO:0000256" key="1">
    <source>
        <dbReference type="SAM" id="Phobius"/>
    </source>
</evidence>
<feature type="transmembrane region" description="Helical" evidence="1">
    <location>
        <begin position="28"/>
        <end position="57"/>
    </location>
</feature>
<reference evidence="2 3" key="1">
    <citation type="submission" date="2020-08" db="EMBL/GenBank/DDBJ databases">
        <title>Genomic Encyclopedia of Type Strains, Phase IV (KMG-V): Genome sequencing to study the core and pangenomes of soil and plant-associated prokaryotes.</title>
        <authorList>
            <person name="Whitman W."/>
        </authorList>
    </citation>
    <scope>NUCLEOTIDE SEQUENCE [LARGE SCALE GENOMIC DNA]</scope>
    <source>
        <strain evidence="2 3">JPY162</strain>
    </source>
</reference>
<name>A0A7W8L8V8_9BURK</name>